<name>A0A401ZLU8_9CHLR</name>
<proteinExistence type="predicted"/>
<evidence type="ECO:0008006" key="3">
    <source>
        <dbReference type="Google" id="ProtNLM"/>
    </source>
</evidence>
<dbReference type="EMBL" id="BIFQ01000002">
    <property type="protein sequence ID" value="GCE07835.1"/>
    <property type="molecule type" value="Genomic_DNA"/>
</dbReference>
<accession>A0A401ZLU8</accession>
<dbReference type="AlphaFoldDB" id="A0A401ZLU8"/>
<sequence>MFLKKKPDRLHGILAQAKRSLKDAAAVNATRWILFERLKATGLPVEVGSGGLTKFNRTTRNLPKTHWLDAACVGKSTPEHLITEGIVPLLITATGHGNRQMCLPDKYGFPRTSAKGAKKVKGFQTGDIVKAHVSKGKKRGTYLGRVAVRARGFFNITTAQGTIQGISVQYCRIIHHGDGYRYEKGVRYSSHA</sequence>
<evidence type="ECO:0000313" key="1">
    <source>
        <dbReference type="EMBL" id="GCE07835.1"/>
    </source>
</evidence>
<protein>
    <recommendedName>
        <fullName evidence="3">HNH endonuclease</fullName>
    </recommendedName>
</protein>
<evidence type="ECO:0000313" key="2">
    <source>
        <dbReference type="Proteomes" id="UP000287224"/>
    </source>
</evidence>
<reference evidence="2" key="1">
    <citation type="submission" date="2018-12" db="EMBL/GenBank/DDBJ databases">
        <title>Tengunoibacter tsumagoiensis gen. nov., sp. nov., Dictyobacter kobayashii sp. nov., D. alpinus sp. nov., and D. joshuensis sp. nov. and description of Dictyobacteraceae fam. nov. within the order Ktedonobacterales isolated from Tengu-no-mugimeshi.</title>
        <authorList>
            <person name="Wang C.M."/>
            <person name="Zheng Y."/>
            <person name="Sakai Y."/>
            <person name="Toyoda A."/>
            <person name="Minakuchi Y."/>
            <person name="Abe K."/>
            <person name="Yokota A."/>
            <person name="Yabe S."/>
        </authorList>
    </citation>
    <scope>NUCLEOTIDE SEQUENCE [LARGE SCALE GENOMIC DNA]</scope>
    <source>
        <strain evidence="2">S-27</strain>
    </source>
</reference>
<organism evidence="1 2">
    <name type="scientific">Dictyobacter aurantiacus</name>
    <dbReference type="NCBI Taxonomy" id="1936993"/>
    <lineage>
        <taxon>Bacteria</taxon>
        <taxon>Bacillati</taxon>
        <taxon>Chloroflexota</taxon>
        <taxon>Ktedonobacteria</taxon>
        <taxon>Ktedonobacterales</taxon>
        <taxon>Dictyobacteraceae</taxon>
        <taxon>Dictyobacter</taxon>
    </lineage>
</organism>
<keyword evidence="2" id="KW-1185">Reference proteome</keyword>
<comment type="caution">
    <text evidence="1">The sequence shown here is derived from an EMBL/GenBank/DDBJ whole genome shotgun (WGS) entry which is preliminary data.</text>
</comment>
<dbReference type="Proteomes" id="UP000287224">
    <property type="component" value="Unassembled WGS sequence"/>
</dbReference>
<gene>
    <name evidence="1" type="ORF">KDAU_51640</name>
</gene>